<organism evidence="2">
    <name type="scientific">Brassica cretica</name>
    <name type="common">Mustard</name>
    <dbReference type="NCBI Taxonomy" id="69181"/>
    <lineage>
        <taxon>Eukaryota</taxon>
        <taxon>Viridiplantae</taxon>
        <taxon>Streptophyta</taxon>
        <taxon>Embryophyta</taxon>
        <taxon>Tracheophyta</taxon>
        <taxon>Spermatophyta</taxon>
        <taxon>Magnoliopsida</taxon>
        <taxon>eudicotyledons</taxon>
        <taxon>Gunneridae</taxon>
        <taxon>Pentapetalae</taxon>
        <taxon>rosids</taxon>
        <taxon>malvids</taxon>
        <taxon>Brassicales</taxon>
        <taxon>Brassicaceae</taxon>
        <taxon>Brassiceae</taxon>
        <taxon>Brassica</taxon>
    </lineage>
</organism>
<evidence type="ECO:0000259" key="1">
    <source>
        <dbReference type="Pfam" id="PF13456"/>
    </source>
</evidence>
<dbReference type="InterPro" id="IPR012337">
    <property type="entry name" value="RNaseH-like_sf"/>
</dbReference>
<evidence type="ECO:0000313" key="2">
    <source>
        <dbReference type="EMBL" id="KAF2585158.1"/>
    </source>
</evidence>
<accession>A0A3N6UPR8</accession>
<protein>
    <recommendedName>
        <fullName evidence="1">RNase H type-1 domain-containing protein</fullName>
    </recommendedName>
</protein>
<dbReference type="PANTHER" id="PTHR47074:SF49">
    <property type="entry name" value="POLYNUCLEOTIDYL TRANSFERASE, RIBONUCLEASE H-LIKE SUPERFAMILY PROTEIN"/>
    <property type="match status" value="1"/>
</dbReference>
<reference evidence="2" key="1">
    <citation type="submission" date="2019-12" db="EMBL/GenBank/DDBJ databases">
        <title>Genome sequencing and annotation of Brassica cretica.</title>
        <authorList>
            <person name="Studholme D.J."/>
            <person name="Sarris P.F."/>
        </authorList>
    </citation>
    <scope>NUCLEOTIDE SEQUENCE</scope>
    <source>
        <strain evidence="2">PFS-102/07</strain>
        <tissue evidence="2">Leaf</tissue>
    </source>
</reference>
<dbReference type="EMBL" id="QGKY02000246">
    <property type="protein sequence ID" value="KAF2585158.1"/>
    <property type="molecule type" value="Genomic_DNA"/>
</dbReference>
<proteinExistence type="predicted"/>
<dbReference type="SUPFAM" id="SSF53098">
    <property type="entry name" value="Ribonuclease H-like"/>
    <property type="match status" value="1"/>
</dbReference>
<sequence>MVEGARTVEHVSSPLMAEALAMREAMQEAKRTSLLNVWFCTDSQELARVINSKTYPVEFSGVLMDIELLSSSLVFYLYFFYWSRTQWGCRRSC</sequence>
<dbReference type="PANTHER" id="PTHR47074">
    <property type="entry name" value="BNAC02G40300D PROTEIN"/>
    <property type="match status" value="1"/>
</dbReference>
<dbReference type="InterPro" id="IPR052929">
    <property type="entry name" value="RNase_H-like_EbsB-rel"/>
</dbReference>
<feature type="domain" description="RNase H type-1" evidence="1">
    <location>
        <begin position="2"/>
        <end position="69"/>
    </location>
</feature>
<name>A0A3N6UPR8_BRACR</name>
<gene>
    <name evidence="2" type="ORF">F2Q70_00037694</name>
</gene>
<dbReference type="Pfam" id="PF13456">
    <property type="entry name" value="RVT_3"/>
    <property type="match status" value="1"/>
</dbReference>
<dbReference type="AlphaFoldDB" id="A0A3N6UPR8"/>
<dbReference type="InterPro" id="IPR002156">
    <property type="entry name" value="RNaseH_domain"/>
</dbReference>
<dbReference type="GO" id="GO:0004523">
    <property type="term" value="F:RNA-DNA hybrid ribonuclease activity"/>
    <property type="evidence" value="ECO:0007669"/>
    <property type="project" value="InterPro"/>
</dbReference>
<dbReference type="GO" id="GO:0003676">
    <property type="term" value="F:nucleic acid binding"/>
    <property type="evidence" value="ECO:0007669"/>
    <property type="project" value="InterPro"/>
</dbReference>
<comment type="caution">
    <text evidence="2">The sequence shown here is derived from an EMBL/GenBank/DDBJ whole genome shotgun (WGS) entry which is preliminary data.</text>
</comment>